<comment type="caution">
    <text evidence="1">The sequence shown here is derived from an EMBL/GenBank/DDBJ whole genome shotgun (WGS) entry which is preliminary data.</text>
</comment>
<name>A0A3S5CKR6_9PLAT</name>
<sequence length="114" mass="12469">LRHLSQECLDQYTAEAASLGQRVEENRRHLRETVEQRRKMELLLLEARTDAAAAVASTTQYDVTVNEADASMDLAPSASGAESASNLSLVVFSENSAANITETNPGRFLHGHQK</sequence>
<evidence type="ECO:0000313" key="2">
    <source>
        <dbReference type="Proteomes" id="UP000784294"/>
    </source>
</evidence>
<protein>
    <submittedName>
        <fullName evidence="1">Uncharacterized protein</fullName>
    </submittedName>
</protein>
<evidence type="ECO:0000313" key="1">
    <source>
        <dbReference type="EMBL" id="VEL16454.1"/>
    </source>
</evidence>
<proteinExistence type="predicted"/>
<gene>
    <name evidence="1" type="ORF">PXEA_LOCUS9894</name>
</gene>
<reference evidence="1" key="1">
    <citation type="submission" date="2018-11" db="EMBL/GenBank/DDBJ databases">
        <authorList>
            <consortium name="Pathogen Informatics"/>
        </authorList>
    </citation>
    <scope>NUCLEOTIDE SEQUENCE</scope>
</reference>
<dbReference type="EMBL" id="CAAALY010028510">
    <property type="protein sequence ID" value="VEL16454.1"/>
    <property type="molecule type" value="Genomic_DNA"/>
</dbReference>
<accession>A0A3S5CKR6</accession>
<dbReference type="Proteomes" id="UP000784294">
    <property type="component" value="Unassembled WGS sequence"/>
</dbReference>
<feature type="non-terminal residue" evidence="1">
    <location>
        <position position="1"/>
    </location>
</feature>
<dbReference type="AlphaFoldDB" id="A0A3S5CKR6"/>
<keyword evidence="2" id="KW-1185">Reference proteome</keyword>
<organism evidence="1 2">
    <name type="scientific">Protopolystoma xenopodis</name>
    <dbReference type="NCBI Taxonomy" id="117903"/>
    <lineage>
        <taxon>Eukaryota</taxon>
        <taxon>Metazoa</taxon>
        <taxon>Spiralia</taxon>
        <taxon>Lophotrochozoa</taxon>
        <taxon>Platyhelminthes</taxon>
        <taxon>Monogenea</taxon>
        <taxon>Polyopisthocotylea</taxon>
        <taxon>Polystomatidea</taxon>
        <taxon>Polystomatidae</taxon>
        <taxon>Protopolystoma</taxon>
    </lineage>
</organism>